<organism evidence="2 3">
    <name type="scientific">Pyrrhoderma noxium</name>
    <dbReference type="NCBI Taxonomy" id="2282107"/>
    <lineage>
        <taxon>Eukaryota</taxon>
        <taxon>Fungi</taxon>
        <taxon>Dikarya</taxon>
        <taxon>Basidiomycota</taxon>
        <taxon>Agaricomycotina</taxon>
        <taxon>Agaricomycetes</taxon>
        <taxon>Hymenochaetales</taxon>
        <taxon>Hymenochaetaceae</taxon>
        <taxon>Pyrrhoderma</taxon>
    </lineage>
</organism>
<keyword evidence="3" id="KW-1185">Reference proteome</keyword>
<accession>A0A286UJW8</accession>
<gene>
    <name evidence="2" type="ORF">PNOK_0485000</name>
</gene>
<evidence type="ECO:0000313" key="3">
    <source>
        <dbReference type="Proteomes" id="UP000217199"/>
    </source>
</evidence>
<feature type="region of interest" description="Disordered" evidence="1">
    <location>
        <begin position="1"/>
        <end position="107"/>
    </location>
</feature>
<dbReference type="EMBL" id="NBII01000004">
    <property type="protein sequence ID" value="PAV19916.1"/>
    <property type="molecule type" value="Genomic_DNA"/>
</dbReference>
<comment type="caution">
    <text evidence="2">The sequence shown here is derived from an EMBL/GenBank/DDBJ whole genome shotgun (WGS) entry which is preliminary data.</text>
</comment>
<sequence length="107" mass="11607">MPHKVEKGIAEGYSLNGDDQDRGNGQTRNGGSNGTGAASNQTNDRRNTQGQSSLRNRGGDNATPESRRRVHFSTRPPEIFSTTRSSGSLEVRPINAGVRENGSVRRR</sequence>
<dbReference type="InParanoid" id="A0A286UJW8"/>
<evidence type="ECO:0000313" key="2">
    <source>
        <dbReference type="EMBL" id="PAV19916.1"/>
    </source>
</evidence>
<dbReference type="Proteomes" id="UP000217199">
    <property type="component" value="Unassembled WGS sequence"/>
</dbReference>
<name>A0A286UJW8_9AGAM</name>
<proteinExistence type="predicted"/>
<dbReference type="AlphaFoldDB" id="A0A286UJW8"/>
<protein>
    <submittedName>
        <fullName evidence="2">Uncharacterized protein</fullName>
    </submittedName>
</protein>
<reference evidence="2 3" key="1">
    <citation type="journal article" date="2017" name="Mol. Ecol.">
        <title>Comparative and population genomic landscape of Phellinus noxius: A hypervariable fungus causing root rot in trees.</title>
        <authorList>
            <person name="Chung C.L."/>
            <person name="Lee T.J."/>
            <person name="Akiba M."/>
            <person name="Lee H.H."/>
            <person name="Kuo T.H."/>
            <person name="Liu D."/>
            <person name="Ke H.M."/>
            <person name="Yokoi T."/>
            <person name="Roa M.B."/>
            <person name="Lu M.J."/>
            <person name="Chang Y.Y."/>
            <person name="Ann P.J."/>
            <person name="Tsai J.N."/>
            <person name="Chen C.Y."/>
            <person name="Tzean S.S."/>
            <person name="Ota Y."/>
            <person name="Hattori T."/>
            <person name="Sahashi N."/>
            <person name="Liou R.F."/>
            <person name="Kikuchi T."/>
            <person name="Tsai I.J."/>
        </authorList>
    </citation>
    <scope>NUCLEOTIDE SEQUENCE [LARGE SCALE GENOMIC DNA]</scope>
    <source>
        <strain evidence="2 3">FFPRI411160</strain>
    </source>
</reference>
<evidence type="ECO:0000256" key="1">
    <source>
        <dbReference type="SAM" id="MobiDB-lite"/>
    </source>
</evidence>